<evidence type="ECO:0000256" key="5">
    <source>
        <dbReference type="ARBA" id="ARBA00037982"/>
    </source>
</evidence>
<dbReference type="PROSITE" id="PS50011">
    <property type="entry name" value="PROTEIN_KINASE_DOM"/>
    <property type="match status" value="1"/>
</dbReference>
<dbReference type="InterPro" id="IPR000719">
    <property type="entry name" value="Prot_kinase_dom"/>
</dbReference>
<evidence type="ECO:0000313" key="7">
    <source>
        <dbReference type="EMBL" id="QHT19169.1"/>
    </source>
</evidence>
<dbReference type="PROSITE" id="PS00107">
    <property type="entry name" value="PROTEIN_KINASE_ATP"/>
    <property type="match status" value="1"/>
</dbReference>
<dbReference type="AlphaFoldDB" id="A0A6C0DSZ2"/>
<sequence length="354" mass="39925">MACPNEEEYTQMMVAVQKRRAIRLGSGAFGQVYKVGDYVAKRIVIKDDYDKRSYDAEVATWEELTANGPLKPYLPAFCGARQITTDLPPKPDMPVGTSPDEMRAHWRALEAWMNATHGKPRAYAFIFQRFEPVRDLEARFNEWRLAPLSTEKGVELFNALVGGFNLFHRAGYIHRDIKPANILIRDADLSPIIVDFGLACKAPCNETGVVGTPSYLPQNLLERNNANRQNNVCLFPVKAEEVGFLEMLRRRMGCSRKRARKTAVRVKLSNSVAVAKYNRASDRYALSLVLKELISMTNWDGYAGWKEDCERLVGRYRAAIVPFLAASKVPVIPATAEGTVPGGSRRKTRRRQLK</sequence>
<reference evidence="7" key="1">
    <citation type="journal article" date="2020" name="Nature">
        <title>Giant virus diversity and host interactions through global metagenomics.</title>
        <authorList>
            <person name="Schulz F."/>
            <person name="Roux S."/>
            <person name="Paez-Espino D."/>
            <person name="Jungbluth S."/>
            <person name="Walsh D.A."/>
            <person name="Denef V.J."/>
            <person name="McMahon K.D."/>
            <person name="Konstantinidis K.T."/>
            <person name="Eloe-Fadrosh E.A."/>
            <person name="Kyrpides N.C."/>
            <person name="Woyke T."/>
        </authorList>
    </citation>
    <scope>NUCLEOTIDE SEQUENCE</scope>
    <source>
        <strain evidence="7">GVMAG-M-3300023174-57</strain>
    </source>
</reference>
<dbReference type="SMART" id="SM00220">
    <property type="entry name" value="S_TKc"/>
    <property type="match status" value="1"/>
</dbReference>
<evidence type="ECO:0000256" key="3">
    <source>
        <dbReference type="ARBA" id="ARBA00022777"/>
    </source>
</evidence>
<dbReference type="InterPro" id="IPR017441">
    <property type="entry name" value="Protein_kinase_ATP_BS"/>
</dbReference>
<dbReference type="InterPro" id="IPR050339">
    <property type="entry name" value="CC_SR_Kinase"/>
</dbReference>
<keyword evidence="3" id="KW-0418">Kinase</keyword>
<dbReference type="EMBL" id="MN739664">
    <property type="protein sequence ID" value="QHT19169.1"/>
    <property type="molecule type" value="Genomic_DNA"/>
</dbReference>
<dbReference type="PROSITE" id="PS00108">
    <property type="entry name" value="PROTEIN_KINASE_ST"/>
    <property type="match status" value="1"/>
</dbReference>
<evidence type="ECO:0000256" key="4">
    <source>
        <dbReference type="ARBA" id="ARBA00022840"/>
    </source>
</evidence>
<organism evidence="7">
    <name type="scientific">viral metagenome</name>
    <dbReference type="NCBI Taxonomy" id="1070528"/>
    <lineage>
        <taxon>unclassified sequences</taxon>
        <taxon>metagenomes</taxon>
        <taxon>organismal metagenomes</taxon>
    </lineage>
</organism>
<keyword evidence="4" id="KW-0067">ATP-binding</keyword>
<comment type="similarity">
    <text evidence="5">Belongs to the protein kinase superfamily. Ser/Thr protein kinase family. GCN2 subfamily.</text>
</comment>
<dbReference type="InterPro" id="IPR008271">
    <property type="entry name" value="Ser/Thr_kinase_AS"/>
</dbReference>
<evidence type="ECO:0000256" key="2">
    <source>
        <dbReference type="ARBA" id="ARBA00022741"/>
    </source>
</evidence>
<keyword evidence="2" id="KW-0547">Nucleotide-binding</keyword>
<protein>
    <recommendedName>
        <fullName evidence="6">Protein kinase domain-containing protein</fullName>
    </recommendedName>
</protein>
<dbReference type="GO" id="GO:0005524">
    <property type="term" value="F:ATP binding"/>
    <property type="evidence" value="ECO:0007669"/>
    <property type="project" value="UniProtKB-KW"/>
</dbReference>
<keyword evidence="1" id="KW-0808">Transferase</keyword>
<dbReference type="Pfam" id="PF00069">
    <property type="entry name" value="Pkinase"/>
    <property type="match status" value="1"/>
</dbReference>
<dbReference type="PANTHER" id="PTHR11042">
    <property type="entry name" value="EUKARYOTIC TRANSLATION INITIATION FACTOR 2-ALPHA KINASE EIF2-ALPHA KINASE -RELATED"/>
    <property type="match status" value="1"/>
</dbReference>
<proteinExistence type="inferred from homology"/>
<dbReference type="InterPro" id="IPR011009">
    <property type="entry name" value="Kinase-like_dom_sf"/>
</dbReference>
<dbReference type="SUPFAM" id="SSF56112">
    <property type="entry name" value="Protein kinase-like (PK-like)"/>
    <property type="match status" value="1"/>
</dbReference>
<dbReference type="Gene3D" id="1.10.510.10">
    <property type="entry name" value="Transferase(Phosphotransferase) domain 1"/>
    <property type="match status" value="1"/>
</dbReference>
<evidence type="ECO:0000259" key="6">
    <source>
        <dbReference type="PROSITE" id="PS50011"/>
    </source>
</evidence>
<dbReference type="GO" id="GO:0004672">
    <property type="term" value="F:protein kinase activity"/>
    <property type="evidence" value="ECO:0007669"/>
    <property type="project" value="InterPro"/>
</dbReference>
<name>A0A6C0DSZ2_9ZZZZ</name>
<evidence type="ECO:0000256" key="1">
    <source>
        <dbReference type="ARBA" id="ARBA00022679"/>
    </source>
</evidence>
<feature type="domain" description="Protein kinase" evidence="6">
    <location>
        <begin position="18"/>
        <end position="354"/>
    </location>
</feature>
<accession>A0A6C0DSZ2</accession>
<dbReference type="GO" id="GO:0005634">
    <property type="term" value="C:nucleus"/>
    <property type="evidence" value="ECO:0007669"/>
    <property type="project" value="TreeGrafter"/>
</dbReference>
<dbReference type="GO" id="GO:0005737">
    <property type="term" value="C:cytoplasm"/>
    <property type="evidence" value="ECO:0007669"/>
    <property type="project" value="TreeGrafter"/>
</dbReference>